<dbReference type="Proteomes" id="UP001251857">
    <property type="component" value="Unassembled WGS sequence"/>
</dbReference>
<dbReference type="Gene3D" id="1.10.1220.10">
    <property type="entry name" value="Met repressor-like"/>
    <property type="match status" value="1"/>
</dbReference>
<name>A0ABU3C0V3_9GAMM</name>
<dbReference type="EMBL" id="JAVRIB010000008">
    <property type="protein sequence ID" value="MDT0635187.1"/>
    <property type="molecule type" value="Genomic_DNA"/>
</dbReference>
<reference evidence="7 8" key="1">
    <citation type="submission" date="2023-09" db="EMBL/GenBank/DDBJ databases">
        <authorList>
            <person name="Rey-Velasco X."/>
        </authorList>
    </citation>
    <scope>NUCLEOTIDE SEQUENCE [LARGE SCALE GENOMIC DNA]</scope>
    <source>
        <strain evidence="7 8">W335</strain>
    </source>
</reference>
<evidence type="ECO:0000313" key="7">
    <source>
        <dbReference type="EMBL" id="MDT0635187.1"/>
    </source>
</evidence>
<evidence type="ECO:0000256" key="5">
    <source>
        <dbReference type="ARBA" id="ARBA00022971"/>
    </source>
</evidence>
<dbReference type="InterPro" id="IPR013321">
    <property type="entry name" value="Arc_rbn_hlx_hlx"/>
</dbReference>
<dbReference type="SUPFAM" id="SSF47598">
    <property type="entry name" value="Ribbon-helix-helix"/>
    <property type="match status" value="1"/>
</dbReference>
<comment type="subcellular location">
    <subcellularLocation>
        <location evidence="1">Cytoplasm</location>
    </subcellularLocation>
</comment>
<protein>
    <recommendedName>
        <fullName evidence="3">Relaxosome protein TraY</fullName>
    </recommendedName>
</protein>
<proteinExistence type="inferred from homology"/>
<evidence type="ECO:0000256" key="1">
    <source>
        <dbReference type="ARBA" id="ARBA00004496"/>
    </source>
</evidence>
<comment type="caution">
    <text evidence="7">The sequence shown here is derived from an EMBL/GenBank/DDBJ whole genome shotgun (WGS) entry which is preliminary data.</text>
</comment>
<comment type="similarity">
    <text evidence="2">Belongs to the TraY family.</text>
</comment>
<dbReference type="InterPro" id="IPR010985">
    <property type="entry name" value="Ribbon_hlx_hlx"/>
</dbReference>
<evidence type="ECO:0000256" key="4">
    <source>
        <dbReference type="ARBA" id="ARBA00022490"/>
    </source>
</evidence>
<evidence type="ECO:0000313" key="8">
    <source>
        <dbReference type="Proteomes" id="UP001251857"/>
    </source>
</evidence>
<dbReference type="RefSeq" id="WP_311653085.1">
    <property type="nucleotide sequence ID" value="NZ_JAVRIB010000008.1"/>
</dbReference>
<keyword evidence="6" id="KW-0238">DNA-binding</keyword>
<organism evidence="7 8">
    <name type="scientific">Spectribacter hydrogenoxidans</name>
    <dbReference type="NCBI Taxonomy" id="3075608"/>
    <lineage>
        <taxon>Bacteria</taxon>
        <taxon>Pseudomonadati</taxon>
        <taxon>Pseudomonadota</taxon>
        <taxon>Gammaproteobacteria</taxon>
        <taxon>Salinisphaerales</taxon>
        <taxon>Salinisphaeraceae</taxon>
        <taxon>Spectribacter</taxon>
    </lineage>
</organism>
<accession>A0ABU3C0V3</accession>
<evidence type="ECO:0000256" key="2">
    <source>
        <dbReference type="ARBA" id="ARBA00007183"/>
    </source>
</evidence>
<dbReference type="Pfam" id="PF05509">
    <property type="entry name" value="TraY"/>
    <property type="match status" value="1"/>
</dbReference>
<keyword evidence="4" id="KW-0963">Cytoplasm</keyword>
<keyword evidence="5" id="KW-0184">Conjugation</keyword>
<keyword evidence="8" id="KW-1185">Reference proteome</keyword>
<sequence>MLAIRLPRDIEERLIRLAEKTGRTKTYYVREAILEHIEDLEDTYLAEERLKASDAPLWSLDDLERGVDLER</sequence>
<evidence type="ECO:0000256" key="3">
    <source>
        <dbReference type="ARBA" id="ARBA00020541"/>
    </source>
</evidence>
<gene>
    <name evidence="7" type="ORF">RM532_09490</name>
</gene>
<evidence type="ECO:0000256" key="6">
    <source>
        <dbReference type="ARBA" id="ARBA00023125"/>
    </source>
</evidence>
<dbReference type="InterPro" id="IPR008876">
    <property type="entry name" value="TraY"/>
</dbReference>